<name>A0A0K9GWG2_9BACI</name>
<dbReference type="PATRIC" id="fig|1679170.3.peg.3871"/>
<comment type="caution">
    <text evidence="1">The sequence shown here is derived from an EMBL/GenBank/DDBJ whole genome shotgun (WGS) entry which is preliminary data.</text>
</comment>
<protein>
    <submittedName>
        <fullName evidence="1">Uncharacterized protein</fullName>
    </submittedName>
</protein>
<keyword evidence="2" id="KW-1185">Reference proteome</keyword>
<dbReference type="EMBL" id="LFZW01000001">
    <property type="protein sequence ID" value="KMY51019.1"/>
    <property type="molecule type" value="Genomic_DNA"/>
</dbReference>
<dbReference type="Proteomes" id="UP000037146">
    <property type="component" value="Unassembled WGS sequence"/>
</dbReference>
<accession>A0A0K9GWG2</accession>
<sequence>MQKSQCGGICVKAQIIDVNSKDEIVHLTLRNSFTNKVGIQKLNQFRFELILQLTESNIEEIINRAGLTKKQIYGSSFHEEMSRKGKRYAEKERDLAMMNKIWSSHIICLKCPYIRQYLETMRMDGK</sequence>
<proteinExistence type="predicted"/>
<evidence type="ECO:0000313" key="1">
    <source>
        <dbReference type="EMBL" id="KMY51019.1"/>
    </source>
</evidence>
<organism evidence="1 2">
    <name type="scientific">Peribacillus loiseleuriae</name>
    <dbReference type="NCBI Taxonomy" id="1679170"/>
    <lineage>
        <taxon>Bacteria</taxon>
        <taxon>Bacillati</taxon>
        <taxon>Bacillota</taxon>
        <taxon>Bacilli</taxon>
        <taxon>Bacillales</taxon>
        <taxon>Bacillaceae</taxon>
        <taxon>Peribacillus</taxon>
    </lineage>
</organism>
<dbReference type="AlphaFoldDB" id="A0A0K9GWG2"/>
<gene>
    <name evidence="1" type="ORF">AC625_17030</name>
</gene>
<reference evidence="2" key="1">
    <citation type="submission" date="2015-07" db="EMBL/GenBank/DDBJ databases">
        <title>Genome sequencing project for genomic taxonomy and phylogenomics of Bacillus-like bacteria.</title>
        <authorList>
            <person name="Liu B."/>
            <person name="Wang J."/>
            <person name="Zhu Y."/>
            <person name="Liu G."/>
            <person name="Chen Q."/>
            <person name="Chen Z."/>
            <person name="Lan J."/>
            <person name="Che J."/>
            <person name="Ge C."/>
            <person name="Shi H."/>
            <person name="Pan Z."/>
            <person name="Liu X."/>
        </authorList>
    </citation>
    <scope>NUCLEOTIDE SEQUENCE [LARGE SCALE GENOMIC DNA]</scope>
    <source>
        <strain evidence="2">FJAT-27997</strain>
    </source>
</reference>
<evidence type="ECO:0000313" key="2">
    <source>
        <dbReference type="Proteomes" id="UP000037146"/>
    </source>
</evidence>